<evidence type="ECO:0000313" key="4">
    <source>
        <dbReference type="Proteomes" id="UP000195570"/>
    </source>
</evidence>
<evidence type="ECO:0000259" key="2">
    <source>
        <dbReference type="PROSITE" id="PS51411"/>
    </source>
</evidence>
<gene>
    <name evidence="3" type="ORF">TEOVI_000785000</name>
</gene>
<comment type="caution">
    <text evidence="3">The sequence shown here is derived from an EMBL/GenBank/DDBJ whole genome shotgun (WGS) entry which is preliminary data.</text>
</comment>
<name>A0A1G4I846_TRYEQ</name>
<accession>A0A1G4I846</accession>
<dbReference type="PANTHER" id="PTHR43830:SF18">
    <property type="entry name" value="PSP1 C-TERMINAL DOMAIN-CONTAINING PROTEIN"/>
    <property type="match status" value="1"/>
</dbReference>
<sequence length="531" mass="59734">MPVVSTVAGASLETEWKKCMKRDETSYNISYSHDSKQKWVHTDIVANIPSSMCGGVNTNNHGPTKPSSRTSVEEKHVSKEEPSSAVRRAPFRSLNGRAYAVPLSMLKEFDAIYQHVQKAQHPPRRDDPLFSPLSSPGVLWRHDPYSAKVLNTTFSSSGSHLSSTEEDEECGTSKRVVEGIVTRSIGVVNAAQMQRLPIRPPPIPSWMPQNLRTSNSAVLTMPVEITPRTIQPSTRPVPPPSGCCFVVHSITPTRQPPARSECQSALGVAEMEDSLNACGDFVPQLCRKRPLRRLSEDCKRDEFPMLLPSFRALPPLFQDLTVHMSRRPPPLSKRPRNVSDENQSRPEGVRYVYLVDHRCRRSVCAAGVLYKLSEMVVLEGDMGIDMGTVHAVLPVEEFDQLHGDELISRGFPAAEWHVMASALILRSATTAEIHHYDGALYSFSKDLLSFLRNRLVPARFSDCRVENMEFLGCEFQADCKKVYVYYRARRRVLFRELAQYLHSFYRCRIWLHEVGRDSPNSSGATTPDLSN</sequence>
<dbReference type="Proteomes" id="UP000195570">
    <property type="component" value="Unassembled WGS sequence"/>
</dbReference>
<dbReference type="VEuPathDB" id="TriTrypDB:TEOVI_000785000"/>
<dbReference type="AlphaFoldDB" id="A0A1G4I846"/>
<dbReference type="RefSeq" id="XP_067079453.1">
    <property type="nucleotide sequence ID" value="XM_067223352.1"/>
</dbReference>
<evidence type="ECO:0000256" key="1">
    <source>
        <dbReference type="SAM" id="MobiDB-lite"/>
    </source>
</evidence>
<dbReference type="GO" id="GO:0005737">
    <property type="term" value="C:cytoplasm"/>
    <property type="evidence" value="ECO:0007669"/>
    <property type="project" value="TreeGrafter"/>
</dbReference>
<dbReference type="GeneID" id="92381784"/>
<dbReference type="EMBL" id="CZPT02000937">
    <property type="protein sequence ID" value="SCU68260.1"/>
    <property type="molecule type" value="Genomic_DNA"/>
</dbReference>
<organism evidence="3 4">
    <name type="scientific">Trypanosoma equiperdum</name>
    <dbReference type="NCBI Taxonomy" id="5694"/>
    <lineage>
        <taxon>Eukaryota</taxon>
        <taxon>Discoba</taxon>
        <taxon>Euglenozoa</taxon>
        <taxon>Kinetoplastea</taxon>
        <taxon>Metakinetoplastina</taxon>
        <taxon>Trypanosomatida</taxon>
        <taxon>Trypanosomatidae</taxon>
        <taxon>Trypanosoma</taxon>
    </lineage>
</organism>
<proteinExistence type="predicted"/>
<feature type="domain" description="PSP1 C-terminal" evidence="2">
    <location>
        <begin position="422"/>
        <end position="514"/>
    </location>
</feature>
<protein>
    <submittedName>
        <fullName evidence="3">PSP1 C-terminal conserved region, putative</fullName>
    </submittedName>
</protein>
<feature type="compositionally biased region" description="Polar residues" evidence="1">
    <location>
        <begin position="56"/>
        <end position="70"/>
    </location>
</feature>
<dbReference type="InterPro" id="IPR007557">
    <property type="entry name" value="PSP1_C"/>
</dbReference>
<dbReference type="PROSITE" id="PS51411">
    <property type="entry name" value="PSP1_C"/>
    <property type="match status" value="1"/>
</dbReference>
<feature type="compositionally biased region" description="Basic and acidic residues" evidence="1">
    <location>
        <begin position="71"/>
        <end position="82"/>
    </location>
</feature>
<reference evidence="3" key="1">
    <citation type="submission" date="2016-09" db="EMBL/GenBank/DDBJ databases">
        <authorList>
            <person name="Hebert L."/>
            <person name="Moumen B."/>
        </authorList>
    </citation>
    <scope>NUCLEOTIDE SEQUENCE [LARGE SCALE GENOMIC DNA]</scope>
    <source>
        <strain evidence="3">OVI</strain>
    </source>
</reference>
<dbReference type="InterPro" id="IPR047767">
    <property type="entry name" value="PSP1-like"/>
</dbReference>
<dbReference type="Pfam" id="PF04468">
    <property type="entry name" value="PSP1"/>
    <property type="match status" value="1"/>
</dbReference>
<dbReference type="PANTHER" id="PTHR43830">
    <property type="entry name" value="PROTEIN PSP1"/>
    <property type="match status" value="1"/>
</dbReference>
<evidence type="ECO:0000313" key="3">
    <source>
        <dbReference type="EMBL" id="SCU68260.1"/>
    </source>
</evidence>
<feature type="region of interest" description="Disordered" evidence="1">
    <location>
        <begin position="53"/>
        <end position="86"/>
    </location>
</feature>
<keyword evidence="4" id="KW-1185">Reference proteome</keyword>